<keyword evidence="5" id="KW-0472">Membrane</keyword>
<feature type="compositionally biased region" description="Acidic residues" evidence="4">
    <location>
        <begin position="274"/>
        <end position="286"/>
    </location>
</feature>
<sequence>MAEEEPLGTETTAPDPAAPDIEARIKTAMKSRVSHFKQQSEYVALLLLLLVLVLFLSNCVSLTFEGVRRLIEKDLGFEVHALDVHKRLIKQCLLECLEGSNDADASKDPGKTAPNVVSSDKGDAAESPERLESKKDIKEPSSESEDKMEDSPVMGLLTAREVTKSNKEMKGNGSKAEITESTILKAIRKRASYFKANAEKVTMAGVRRLLEEDLELDKRALDPHKAFIGEQLEKVLNPEAPKSRSKTEKETAKKGTQRKASKKVADGGGSESSNSEEEEKEEDEEEVKVRKKTAVKGRMQKSEGLKKRKTPPSKEAKTSSRKRIKPEQAASDSNTDMEDRGHASEGDESQSSAEKRSQKKEVSTPAYGKRVERLKSVIKSCAMSVPPSIYRKAKQVPEDKRESYLIKELEEILSKEGLSSNPSEKEIKEVKRRKERARELEGIDMSNIVSSSRRRTTSSYIPPPKPKIPVDSEGEESEDTDDEEGEDDDGDDEENGEGNDDSQSEDAGEEEEESD</sequence>
<evidence type="ECO:0000313" key="8">
    <source>
        <dbReference type="Proteomes" id="UP000197138"/>
    </source>
</evidence>
<feature type="compositionally biased region" description="Basic and acidic residues" evidence="4">
    <location>
        <begin position="120"/>
        <end position="145"/>
    </location>
</feature>
<evidence type="ECO:0000259" key="6">
    <source>
        <dbReference type="PROSITE" id="PS51998"/>
    </source>
</evidence>
<accession>A0A218XZC6</accession>
<dbReference type="PANTHER" id="PTHR15410:SF2">
    <property type="entry name" value="HIRA-INTERACTING PROTEIN 3"/>
    <property type="match status" value="1"/>
</dbReference>
<evidence type="ECO:0000256" key="2">
    <source>
        <dbReference type="ARBA" id="ARBA00023186"/>
    </source>
</evidence>
<dbReference type="Proteomes" id="UP000197138">
    <property type="component" value="Unassembled WGS sequence"/>
</dbReference>
<dbReference type="Pfam" id="PF09649">
    <property type="entry name" value="CHZ"/>
    <property type="match status" value="1"/>
</dbReference>
<dbReference type="InterPro" id="IPR014876">
    <property type="entry name" value="DEK_C"/>
</dbReference>
<feature type="compositionally biased region" description="Basic and acidic residues" evidence="4">
    <location>
        <begin position="353"/>
        <end position="362"/>
    </location>
</feature>
<keyword evidence="5" id="KW-1133">Transmembrane helix</keyword>
<feature type="compositionally biased region" description="Acidic residues" evidence="4">
    <location>
        <begin position="472"/>
        <end position="515"/>
    </location>
</feature>
<protein>
    <recommendedName>
        <fullName evidence="6">DEK-C domain-containing protein</fullName>
    </recommendedName>
</protein>
<dbReference type="InterPro" id="IPR019098">
    <property type="entry name" value="Histone_chaperone_domain_CHZ"/>
</dbReference>
<gene>
    <name evidence="7" type="ORF">CDL15_Pgr006479</name>
</gene>
<keyword evidence="3" id="KW-0539">Nucleus</keyword>
<feature type="domain" description="DEK-C" evidence="6">
    <location>
        <begin position="177"/>
        <end position="237"/>
    </location>
</feature>
<dbReference type="SMART" id="SM01082">
    <property type="entry name" value="CHZ"/>
    <property type="match status" value="1"/>
</dbReference>
<dbReference type="InterPro" id="IPR037647">
    <property type="entry name" value="HIRIP3"/>
</dbReference>
<feature type="region of interest" description="Disordered" evidence="4">
    <location>
        <begin position="103"/>
        <end position="154"/>
    </location>
</feature>
<reference evidence="8" key="1">
    <citation type="journal article" date="2017" name="Plant J.">
        <title>The pomegranate (Punica granatum L.) genome and the genomics of punicalagin biosynthesis.</title>
        <authorList>
            <person name="Qin G."/>
            <person name="Xu C."/>
            <person name="Ming R."/>
            <person name="Tang H."/>
            <person name="Guyot R."/>
            <person name="Kramer E.M."/>
            <person name="Hu Y."/>
            <person name="Yi X."/>
            <person name="Qi Y."/>
            <person name="Xu X."/>
            <person name="Gao Z."/>
            <person name="Pan H."/>
            <person name="Jian J."/>
            <person name="Tian Y."/>
            <person name="Yue Z."/>
            <person name="Xu Y."/>
        </authorList>
    </citation>
    <scope>NUCLEOTIDE SEQUENCE [LARGE SCALE GENOMIC DNA]</scope>
    <source>
        <strain evidence="8">cv. Dabenzi</strain>
    </source>
</reference>
<dbReference type="PANTHER" id="PTHR15410">
    <property type="entry name" value="HIRA-INTERACTING PROTEIN 3"/>
    <property type="match status" value="1"/>
</dbReference>
<evidence type="ECO:0000256" key="5">
    <source>
        <dbReference type="SAM" id="Phobius"/>
    </source>
</evidence>
<feature type="compositionally biased region" description="Basic residues" evidence="4">
    <location>
        <begin position="289"/>
        <end position="299"/>
    </location>
</feature>
<comment type="subcellular location">
    <subcellularLocation>
        <location evidence="1">Nucleus</location>
    </subcellularLocation>
</comment>
<name>A0A218XZC6_PUNGR</name>
<evidence type="ECO:0000256" key="1">
    <source>
        <dbReference type="ARBA" id="ARBA00004123"/>
    </source>
</evidence>
<comment type="caution">
    <text evidence="7">The sequence shown here is derived from an EMBL/GenBank/DDBJ whole genome shotgun (WGS) entry which is preliminary data.</text>
</comment>
<feature type="region of interest" description="Disordered" evidence="4">
    <location>
        <begin position="227"/>
        <end position="372"/>
    </location>
</feature>
<feature type="region of interest" description="Disordered" evidence="4">
    <location>
        <begin position="413"/>
        <end position="515"/>
    </location>
</feature>
<dbReference type="GO" id="GO:0005634">
    <property type="term" value="C:nucleus"/>
    <property type="evidence" value="ECO:0007669"/>
    <property type="project" value="UniProtKB-SubCell"/>
</dbReference>
<keyword evidence="5" id="KW-0812">Transmembrane</keyword>
<dbReference type="EMBL" id="MTKT01000553">
    <property type="protein sequence ID" value="OWM90158.1"/>
    <property type="molecule type" value="Genomic_DNA"/>
</dbReference>
<dbReference type="AlphaFoldDB" id="A0A218XZC6"/>
<evidence type="ECO:0000256" key="3">
    <source>
        <dbReference type="ARBA" id="ARBA00023242"/>
    </source>
</evidence>
<proteinExistence type="predicted"/>
<evidence type="ECO:0000256" key="4">
    <source>
        <dbReference type="SAM" id="MobiDB-lite"/>
    </source>
</evidence>
<evidence type="ECO:0000313" key="7">
    <source>
        <dbReference type="EMBL" id="OWM90158.1"/>
    </source>
</evidence>
<organism evidence="7 8">
    <name type="scientific">Punica granatum</name>
    <name type="common">Pomegranate</name>
    <dbReference type="NCBI Taxonomy" id="22663"/>
    <lineage>
        <taxon>Eukaryota</taxon>
        <taxon>Viridiplantae</taxon>
        <taxon>Streptophyta</taxon>
        <taxon>Embryophyta</taxon>
        <taxon>Tracheophyta</taxon>
        <taxon>Spermatophyta</taxon>
        <taxon>Magnoliopsida</taxon>
        <taxon>eudicotyledons</taxon>
        <taxon>Gunneridae</taxon>
        <taxon>Pentapetalae</taxon>
        <taxon>rosids</taxon>
        <taxon>malvids</taxon>
        <taxon>Myrtales</taxon>
        <taxon>Lythraceae</taxon>
        <taxon>Punica</taxon>
    </lineage>
</organism>
<keyword evidence="2" id="KW-0143">Chaperone</keyword>
<dbReference type="PROSITE" id="PS51998">
    <property type="entry name" value="DEK_C"/>
    <property type="match status" value="1"/>
</dbReference>
<feature type="compositionally biased region" description="Basic and acidic residues" evidence="4">
    <location>
        <begin position="241"/>
        <end position="253"/>
    </location>
</feature>
<feature type="transmembrane region" description="Helical" evidence="5">
    <location>
        <begin position="42"/>
        <end position="64"/>
    </location>
</feature>